<dbReference type="InParanoid" id="G7DU29"/>
<dbReference type="OrthoDB" id="408373at2759"/>
<organism evidence="2 3">
    <name type="scientific">Mixia osmundae (strain CBS 9802 / IAM 14324 / JCM 22182 / KY 12970)</name>
    <dbReference type="NCBI Taxonomy" id="764103"/>
    <lineage>
        <taxon>Eukaryota</taxon>
        <taxon>Fungi</taxon>
        <taxon>Dikarya</taxon>
        <taxon>Basidiomycota</taxon>
        <taxon>Pucciniomycotina</taxon>
        <taxon>Mixiomycetes</taxon>
        <taxon>Mixiales</taxon>
        <taxon>Mixiaceae</taxon>
        <taxon>Mixia</taxon>
    </lineage>
</organism>
<dbReference type="PANTHER" id="PTHR43433:SF5">
    <property type="entry name" value="AB HYDROLASE-1 DOMAIN-CONTAINING PROTEIN"/>
    <property type="match status" value="1"/>
</dbReference>
<dbReference type="PANTHER" id="PTHR43433">
    <property type="entry name" value="HYDROLASE, ALPHA/BETA FOLD FAMILY PROTEIN"/>
    <property type="match status" value="1"/>
</dbReference>
<reference evidence="2 3" key="1">
    <citation type="journal article" date="2011" name="J. Gen. Appl. Microbiol.">
        <title>Draft genome sequencing of the enigmatic basidiomycete Mixia osmundae.</title>
        <authorList>
            <person name="Nishida H."/>
            <person name="Nagatsuka Y."/>
            <person name="Sugiyama J."/>
        </authorList>
    </citation>
    <scope>NUCLEOTIDE SEQUENCE [LARGE SCALE GENOMIC DNA]</scope>
    <source>
        <strain evidence="3">CBS 9802 / IAM 14324 / JCM 22182 / KY 12970</strain>
    </source>
</reference>
<sequence length="343" mass="37075">MTAIQAAGDILASCLLTLQYCLTGLFALLISKPTEVRSNPGIGQAQASSRQQQAFLSELKRAYPPDIFPGGRYVRLPAGQIRLWEFGQQEATKRIVFVHGLSIPSIIFESVAKALCKQGYRVALYDQYGRGYSSAPQNVAYDSVLYVNQLLGVLDALGWSSAHLVGLSMGGPISARFASLFPHRVESVTLLAPAGMQDRKPSRAIGIKLVPYIEKSVTTPIARALFRSMIPVRAPSKTKLDRLLHVARLQAAVLPGFQLAILRTLHQGPLFGFESAYYDLGKVGMPVLVIWGTADSIVPYAASSSVMRALGPKATLLTLDGAGHDLPHTTDEEVTKALLAFIS</sequence>
<dbReference type="AlphaFoldDB" id="G7DU29"/>
<proteinExistence type="predicted"/>
<dbReference type="OMA" id="DWAHKLH"/>
<dbReference type="STRING" id="764103.G7DU29"/>
<dbReference type="EMBL" id="BABT02000028">
    <property type="protein sequence ID" value="GAA94089.1"/>
    <property type="molecule type" value="Genomic_DNA"/>
</dbReference>
<reference evidence="2 3" key="2">
    <citation type="journal article" date="2012" name="Open Biol.">
        <title>Characteristics of nucleosomes and linker DNA regions on the genome of the basidiomycete Mixia osmundae revealed by mono- and dinucleosome mapping.</title>
        <authorList>
            <person name="Nishida H."/>
            <person name="Kondo S."/>
            <person name="Matsumoto T."/>
            <person name="Suzuki Y."/>
            <person name="Yoshikawa H."/>
            <person name="Taylor T.D."/>
            <person name="Sugiyama J."/>
        </authorList>
    </citation>
    <scope>NUCLEOTIDE SEQUENCE [LARGE SCALE GENOMIC DNA]</scope>
    <source>
        <strain evidence="3">CBS 9802 / IAM 14324 / JCM 22182 / KY 12970</strain>
    </source>
</reference>
<accession>G7DU29</accession>
<name>G7DU29_MIXOS</name>
<dbReference type="eggNOG" id="KOG4178">
    <property type="taxonomic scope" value="Eukaryota"/>
</dbReference>
<evidence type="ECO:0000313" key="2">
    <source>
        <dbReference type="EMBL" id="GAA94089.1"/>
    </source>
</evidence>
<feature type="domain" description="AB hydrolase-1" evidence="1">
    <location>
        <begin position="94"/>
        <end position="326"/>
    </location>
</feature>
<dbReference type="InterPro" id="IPR029058">
    <property type="entry name" value="AB_hydrolase_fold"/>
</dbReference>
<dbReference type="Gene3D" id="3.40.50.1820">
    <property type="entry name" value="alpha/beta hydrolase"/>
    <property type="match status" value="1"/>
</dbReference>
<dbReference type="HOGENOM" id="CLU_020336_11_0_1"/>
<keyword evidence="3" id="KW-1185">Reference proteome</keyword>
<gene>
    <name evidence="2" type="primary">Mo00736</name>
    <name evidence="2" type="ORF">E5Q_00736</name>
</gene>
<dbReference type="InterPro" id="IPR050471">
    <property type="entry name" value="AB_hydrolase"/>
</dbReference>
<evidence type="ECO:0000259" key="1">
    <source>
        <dbReference type="Pfam" id="PF00561"/>
    </source>
</evidence>
<protein>
    <recommendedName>
        <fullName evidence="1">AB hydrolase-1 domain-containing protein</fullName>
    </recommendedName>
</protein>
<dbReference type="SUPFAM" id="SSF53474">
    <property type="entry name" value="alpha/beta-Hydrolases"/>
    <property type="match status" value="1"/>
</dbReference>
<comment type="caution">
    <text evidence="2">The sequence shown here is derived from an EMBL/GenBank/DDBJ whole genome shotgun (WGS) entry which is preliminary data.</text>
</comment>
<dbReference type="InterPro" id="IPR000073">
    <property type="entry name" value="AB_hydrolase_1"/>
</dbReference>
<evidence type="ECO:0000313" key="3">
    <source>
        <dbReference type="Proteomes" id="UP000009131"/>
    </source>
</evidence>
<dbReference type="Pfam" id="PF00561">
    <property type="entry name" value="Abhydrolase_1"/>
    <property type="match status" value="1"/>
</dbReference>
<dbReference type="PRINTS" id="PR00111">
    <property type="entry name" value="ABHYDROLASE"/>
</dbReference>
<dbReference type="Proteomes" id="UP000009131">
    <property type="component" value="Unassembled WGS sequence"/>
</dbReference>
<dbReference type="RefSeq" id="XP_014569054.1">
    <property type="nucleotide sequence ID" value="XM_014713568.1"/>
</dbReference>